<dbReference type="Gene3D" id="3.30.40.10">
    <property type="entry name" value="Zinc/RING finger domain, C3HC4 (zinc finger)"/>
    <property type="match status" value="1"/>
</dbReference>
<feature type="compositionally biased region" description="Basic and acidic residues" evidence="2">
    <location>
        <begin position="501"/>
        <end position="522"/>
    </location>
</feature>
<dbReference type="PANTHER" id="PTHR16450:SF1">
    <property type="entry name" value="PROTEIN CBG12045"/>
    <property type="match status" value="1"/>
</dbReference>
<feature type="compositionally biased region" description="Polar residues" evidence="2">
    <location>
        <begin position="489"/>
        <end position="498"/>
    </location>
</feature>
<name>A0A2A6BN16_PRIPA</name>
<dbReference type="InterPro" id="IPR013083">
    <property type="entry name" value="Znf_RING/FYVE/PHD"/>
</dbReference>
<feature type="region of interest" description="Disordered" evidence="2">
    <location>
        <begin position="737"/>
        <end position="757"/>
    </location>
</feature>
<feature type="compositionally biased region" description="Polar residues" evidence="2">
    <location>
        <begin position="988"/>
        <end position="1001"/>
    </location>
</feature>
<dbReference type="AlphaFoldDB" id="A0A2A6BN16"/>
<protein>
    <submittedName>
        <fullName evidence="3">Uncharacterized protein</fullName>
    </submittedName>
</protein>
<feature type="region of interest" description="Disordered" evidence="2">
    <location>
        <begin position="596"/>
        <end position="617"/>
    </location>
</feature>
<evidence type="ECO:0000256" key="2">
    <source>
        <dbReference type="SAM" id="MobiDB-lite"/>
    </source>
</evidence>
<evidence type="ECO:0000256" key="1">
    <source>
        <dbReference type="SAM" id="Coils"/>
    </source>
</evidence>
<dbReference type="InterPro" id="IPR017907">
    <property type="entry name" value="Znf_RING_CS"/>
</dbReference>
<dbReference type="PROSITE" id="PS50089">
    <property type="entry name" value="ZF_RING_2"/>
    <property type="match status" value="2"/>
</dbReference>
<accession>A0A2A6BN16</accession>
<feature type="coiled-coil region" evidence="1">
    <location>
        <begin position="1016"/>
        <end position="1046"/>
    </location>
</feature>
<dbReference type="EnsemblMetazoa" id="PPA11136.1">
    <property type="protein sequence ID" value="PPA11136.1"/>
    <property type="gene ID" value="WBGene00100690"/>
</dbReference>
<sequence length="1208" mass="138735">MNVHELLKKSEILARDALDALATVSQTFNASATSVRSRAVKRRCYNFSVSQFSSIQVNASVVTIDPQNEDHLLAYSMCINTCFGRGSKQLPKRFAQPESLPKNSRNFVDEYAVKFGNIKPCRSLIKDHLAITLHKFMFSFENFSFGSVCFDSNFIDIFKNNRSEHMASIKFESCIFDKELGAEEKRRQANHIYYILFVNEIIAAKPRTLIIDFPRKDDAEFFGEEFLLKYAETVEHPKLTLNIRFDREYIRPISVSRDMMPILCRFQYLNTKSILIEPTYLIDMILDRLTAMDRVIAEWNIAIWLIFTEQMFARIDRIQYAVDFVDRTQTRGQYGYIKTPQRIARFSICDCYPVLVRLLDDQQRAVDELFRTQSDAASSLAQTSSNYNRPMRLQQLQQQQKRELQQLQYRHTERLDDFHPRNREALLRQATVEELEAMRRRTDFLKILKKEQRERFVAQNRQQAAAFQQANEDVRRRIEERSAEIRPISTSRLSTTNAPARRSEGARATERDRQGAEHRNRSSWMRRTDPELVPFGPINVDLWIESQMTVSGRDVPFPTMPSPHTRTTRDSFAVPFPSLPRPSLMFFPIAPSPPLSYERPSTSPTRVPLMPTSMPPRRLMPQWDPHATREPTIREPFGLFPPFSGAPESSHITDRDVPSTSFSLVRDFIRQEVAGERRVPFFNDPEYENFSLRNPRDSLELLFGWDEGLSGLDLSPPHPIPSAVQIDFPPAQLASFAPPGVPESLHVSHSEEPVGESLEAVFRREEAEAERSRLFPAHPRVSPRATREPDPRQVRQREPPARAAQPVEQRDADEFVLEDSFGSPPGSPPPADVLADPDPVPVVRAPTPIFYASSAADAIRVPTPIPHAPIAAAATLLAERERVIRELREENNGNVPQMSRSCRVCFVEEPLRRSVFIACGHLVIKGGVTGMNVRDSHTEIPGLPSSVEYICANSPLAGQLSCPFFRSIEEPGFSDQTLISEMTPNQHNVEQRSEQMSASQTVDEEQEMPRDMQDVYQSMRQQMQQMQQAVSRVQQLRDQLMRLQEIVELIEPRQQHRDDGQRSSERLRFSRTCRECDADDPRKRSVFSRCGHVVCSDCAEETTKEIVPPYKELCPGCPVRGGYVHLYEQEKDDSDMSEFSRACPICLCHSPRQRAVFSNCGHVICLACAEQLRATTFERRETVRCPFCRGVHRWMFKLDEEIIETERE</sequence>
<keyword evidence="1" id="KW-0175">Coiled coil</keyword>
<dbReference type="PANTHER" id="PTHR16450">
    <property type="entry name" value="RING FINGER PROTEIN 186"/>
    <property type="match status" value="1"/>
</dbReference>
<keyword evidence="4" id="KW-1185">Reference proteome</keyword>
<reference evidence="3" key="2">
    <citation type="submission" date="2022-06" db="UniProtKB">
        <authorList>
            <consortium name="EnsemblMetazoa"/>
        </authorList>
    </citation>
    <scope>IDENTIFICATION</scope>
    <source>
        <strain evidence="3">PS312</strain>
    </source>
</reference>
<gene>
    <name evidence="3" type="primary">WBGene00100690</name>
</gene>
<feature type="region of interest" description="Disordered" evidence="2">
    <location>
        <begin position="769"/>
        <end position="810"/>
    </location>
</feature>
<proteinExistence type="predicted"/>
<feature type="region of interest" description="Disordered" evidence="2">
    <location>
        <begin position="488"/>
        <end position="522"/>
    </location>
</feature>
<dbReference type="InterPro" id="IPR001841">
    <property type="entry name" value="Znf_RING"/>
</dbReference>
<dbReference type="SMART" id="SM00184">
    <property type="entry name" value="RING"/>
    <property type="match status" value="2"/>
</dbReference>
<dbReference type="Proteomes" id="UP000005239">
    <property type="component" value="Unassembled WGS sequence"/>
</dbReference>
<evidence type="ECO:0000313" key="3">
    <source>
        <dbReference type="EnsemblMetazoa" id="PPA11136.1"/>
    </source>
</evidence>
<evidence type="ECO:0000313" key="4">
    <source>
        <dbReference type="Proteomes" id="UP000005239"/>
    </source>
</evidence>
<feature type="region of interest" description="Disordered" evidence="2">
    <location>
        <begin position="988"/>
        <end position="1007"/>
    </location>
</feature>
<accession>A0A8R1UBN2</accession>
<feature type="compositionally biased region" description="Basic and acidic residues" evidence="2">
    <location>
        <begin position="785"/>
        <end position="800"/>
    </location>
</feature>
<dbReference type="PROSITE" id="PS00518">
    <property type="entry name" value="ZF_RING_1"/>
    <property type="match status" value="2"/>
</dbReference>
<reference evidence="4" key="1">
    <citation type="journal article" date="2008" name="Nat. Genet.">
        <title>The Pristionchus pacificus genome provides a unique perspective on nematode lifestyle and parasitism.</title>
        <authorList>
            <person name="Dieterich C."/>
            <person name="Clifton S.W."/>
            <person name="Schuster L.N."/>
            <person name="Chinwalla A."/>
            <person name="Delehaunty K."/>
            <person name="Dinkelacker I."/>
            <person name="Fulton L."/>
            <person name="Fulton R."/>
            <person name="Godfrey J."/>
            <person name="Minx P."/>
            <person name="Mitreva M."/>
            <person name="Roeseler W."/>
            <person name="Tian H."/>
            <person name="Witte H."/>
            <person name="Yang S.P."/>
            <person name="Wilson R.K."/>
            <person name="Sommer R.J."/>
        </authorList>
    </citation>
    <scope>NUCLEOTIDE SEQUENCE [LARGE SCALE GENOMIC DNA]</scope>
    <source>
        <strain evidence="4">PS312</strain>
    </source>
</reference>
<organism evidence="3 4">
    <name type="scientific">Pristionchus pacificus</name>
    <name type="common">Parasitic nematode worm</name>
    <dbReference type="NCBI Taxonomy" id="54126"/>
    <lineage>
        <taxon>Eukaryota</taxon>
        <taxon>Metazoa</taxon>
        <taxon>Ecdysozoa</taxon>
        <taxon>Nematoda</taxon>
        <taxon>Chromadorea</taxon>
        <taxon>Rhabditida</taxon>
        <taxon>Rhabditina</taxon>
        <taxon>Diplogasteromorpha</taxon>
        <taxon>Diplogasteroidea</taxon>
        <taxon>Neodiplogasteridae</taxon>
        <taxon>Pristionchus</taxon>
    </lineage>
</organism>
<dbReference type="SUPFAM" id="SSF57850">
    <property type="entry name" value="RING/U-box"/>
    <property type="match status" value="1"/>
</dbReference>